<keyword evidence="2" id="KW-0539">Nucleus</keyword>
<name>A0AAJ0D0K4_9HYPO</name>
<dbReference type="CDD" id="cd12148">
    <property type="entry name" value="fungal_TF_MHR"/>
    <property type="match status" value="1"/>
</dbReference>
<dbReference type="GO" id="GO:0006351">
    <property type="term" value="P:DNA-templated transcription"/>
    <property type="evidence" value="ECO:0007669"/>
    <property type="project" value="InterPro"/>
</dbReference>
<dbReference type="PANTHER" id="PTHR31001:SF57">
    <property type="entry name" value="ZN(II)2CYS6 TRANSCRIPTION FACTOR (EUROFUNG)"/>
    <property type="match status" value="1"/>
</dbReference>
<comment type="subcellular location">
    <subcellularLocation>
        <location evidence="1">Nucleus</location>
    </subcellularLocation>
</comment>
<keyword evidence="5" id="KW-1185">Reference proteome</keyword>
<sequence>MSTVPVDKNAHDSSTLDTKFSHLMIGDDKSCYINNAFWSTLATNVEELRGLLLDEEHREDEMETSPPDSTNLHPLSNLRAPVDLPASILCNSIFNHRAMHSSVRSFHLSVSQSSAIFRAFVDNVVPVVHVFYMPSLTKAYCDAMVSSETLGESFEALLFVIHYSAIISLTSEQCNQVVGCSRQVALEKYRFAAEQAFACADLLNTQNITLLQAAVVFLFSLRSQDNSRATWSLTALVCHIAKTMGLHRDGTLFGLKPFETEMRRRLWWHIRILDNRSSEYHGGEAIVQEFTTDTKPPLHINDTDLHPDMSEFPQERSGEVTEMTLAYVRCEAIQTSCALGLATPRLPEVGFKSNETQLTVKEKKILIEDMNKRFKEKFVHNINSPEPMQMVSSAVTRIISNRVWLLVHYPVVAVARRSQPKHSTTQMDPALTDEEYADLSESVFQACVDMLDLSVMLLTNPDISHWKWYSKTHVQLGVLAYMLIELCHRPPSPEWDRAWLAASKVYHECLPRDDQKHVNMWQPVKRLMARVVHVRSTQKTQGFNGSEQDAQQQPPPIDLNNFFNMDLTSSSSADQRVQAGPDFTTSSTENFSTGAAYMNQLVNPTSTAIADFEQIDPRMSSLWSTAVLDTGICHGADFDFSYQTPFF</sequence>
<dbReference type="EMBL" id="JASWJB010000007">
    <property type="protein sequence ID" value="KAK2616286.1"/>
    <property type="molecule type" value="Genomic_DNA"/>
</dbReference>
<dbReference type="PANTHER" id="PTHR31001">
    <property type="entry name" value="UNCHARACTERIZED TRANSCRIPTIONAL REGULATORY PROTEIN"/>
    <property type="match status" value="1"/>
</dbReference>
<dbReference type="GO" id="GO:0005634">
    <property type="term" value="C:nucleus"/>
    <property type="evidence" value="ECO:0007669"/>
    <property type="project" value="UniProtKB-SubCell"/>
</dbReference>
<dbReference type="Pfam" id="PF04082">
    <property type="entry name" value="Fungal_trans"/>
    <property type="match status" value="1"/>
</dbReference>
<organism evidence="4 5">
    <name type="scientific">Conoideocrella luteorostrata</name>
    <dbReference type="NCBI Taxonomy" id="1105319"/>
    <lineage>
        <taxon>Eukaryota</taxon>
        <taxon>Fungi</taxon>
        <taxon>Dikarya</taxon>
        <taxon>Ascomycota</taxon>
        <taxon>Pezizomycotina</taxon>
        <taxon>Sordariomycetes</taxon>
        <taxon>Hypocreomycetidae</taxon>
        <taxon>Hypocreales</taxon>
        <taxon>Clavicipitaceae</taxon>
        <taxon>Conoideocrella</taxon>
    </lineage>
</organism>
<dbReference type="InterPro" id="IPR050613">
    <property type="entry name" value="Sec_Metabolite_Reg"/>
</dbReference>
<comment type="caution">
    <text evidence="4">The sequence shown here is derived from an EMBL/GenBank/DDBJ whole genome shotgun (WGS) entry which is preliminary data.</text>
</comment>
<dbReference type="GO" id="GO:0008270">
    <property type="term" value="F:zinc ion binding"/>
    <property type="evidence" value="ECO:0007669"/>
    <property type="project" value="InterPro"/>
</dbReference>
<evidence type="ECO:0000313" key="5">
    <source>
        <dbReference type="Proteomes" id="UP001251528"/>
    </source>
</evidence>
<evidence type="ECO:0000256" key="1">
    <source>
        <dbReference type="ARBA" id="ARBA00004123"/>
    </source>
</evidence>
<dbReference type="SMART" id="SM00906">
    <property type="entry name" value="Fungal_trans"/>
    <property type="match status" value="1"/>
</dbReference>
<protein>
    <recommendedName>
        <fullName evidence="3">Xylanolytic transcriptional activator regulatory domain-containing protein</fullName>
    </recommendedName>
</protein>
<dbReference type="AlphaFoldDB" id="A0AAJ0D0K4"/>
<evidence type="ECO:0000256" key="2">
    <source>
        <dbReference type="ARBA" id="ARBA00023242"/>
    </source>
</evidence>
<evidence type="ECO:0000259" key="3">
    <source>
        <dbReference type="SMART" id="SM00906"/>
    </source>
</evidence>
<dbReference type="InterPro" id="IPR007219">
    <property type="entry name" value="XnlR_reg_dom"/>
</dbReference>
<gene>
    <name evidence="4" type="ORF">QQS21_000720</name>
</gene>
<proteinExistence type="predicted"/>
<reference evidence="4" key="1">
    <citation type="submission" date="2023-06" db="EMBL/GenBank/DDBJ databases">
        <title>Conoideocrella luteorostrata (Hypocreales: Clavicipitaceae), a potential biocontrol fungus for elongate hemlock scale in United States Christmas tree production areas.</title>
        <authorList>
            <person name="Barrett H."/>
            <person name="Lovett B."/>
            <person name="Macias A.M."/>
            <person name="Stajich J.E."/>
            <person name="Kasson M.T."/>
        </authorList>
    </citation>
    <scope>NUCLEOTIDE SEQUENCE</scope>
    <source>
        <strain evidence="4">ARSEF 14590</strain>
    </source>
</reference>
<evidence type="ECO:0000313" key="4">
    <source>
        <dbReference type="EMBL" id="KAK2616286.1"/>
    </source>
</evidence>
<feature type="domain" description="Xylanolytic transcriptional activator regulatory" evidence="3">
    <location>
        <begin position="230"/>
        <end position="303"/>
    </location>
</feature>
<dbReference type="Proteomes" id="UP001251528">
    <property type="component" value="Unassembled WGS sequence"/>
</dbReference>
<accession>A0AAJ0D0K4</accession>
<dbReference type="GO" id="GO:0003677">
    <property type="term" value="F:DNA binding"/>
    <property type="evidence" value="ECO:0007669"/>
    <property type="project" value="InterPro"/>
</dbReference>